<accession>A0A285EJR5</accession>
<dbReference type="InterPro" id="IPR050765">
    <property type="entry name" value="Riboflavin_Biosynth_HTPR"/>
</dbReference>
<evidence type="ECO:0000259" key="1">
    <source>
        <dbReference type="Pfam" id="PF01872"/>
    </source>
</evidence>
<feature type="domain" description="Bacterial bifunctional deaminase-reductase C-terminal" evidence="1">
    <location>
        <begin position="4"/>
        <end position="178"/>
    </location>
</feature>
<evidence type="ECO:0000313" key="2">
    <source>
        <dbReference type="EMBL" id="SNX99358.1"/>
    </source>
</evidence>
<dbReference type="GO" id="GO:0008703">
    <property type="term" value="F:5-amino-6-(5-phosphoribosylamino)uracil reductase activity"/>
    <property type="evidence" value="ECO:0007669"/>
    <property type="project" value="InterPro"/>
</dbReference>
<dbReference type="RefSeq" id="WP_097209259.1">
    <property type="nucleotide sequence ID" value="NZ_JACHXB010000010.1"/>
</dbReference>
<name>A0A285EJR5_9ACTN</name>
<proteinExistence type="predicted"/>
<keyword evidence="3" id="KW-1185">Reference proteome</keyword>
<dbReference type="Gene3D" id="3.40.430.10">
    <property type="entry name" value="Dihydrofolate Reductase, subunit A"/>
    <property type="match status" value="1"/>
</dbReference>
<dbReference type="GO" id="GO:0009231">
    <property type="term" value="P:riboflavin biosynthetic process"/>
    <property type="evidence" value="ECO:0007669"/>
    <property type="project" value="InterPro"/>
</dbReference>
<reference evidence="2 3" key="1">
    <citation type="submission" date="2017-09" db="EMBL/GenBank/DDBJ databases">
        <authorList>
            <person name="Ehlers B."/>
            <person name="Leendertz F.H."/>
        </authorList>
    </citation>
    <scope>NUCLEOTIDE SEQUENCE [LARGE SCALE GENOMIC DNA]</scope>
    <source>
        <strain evidence="2 3">DSM 46844</strain>
    </source>
</reference>
<sequence>MGRLIINNAITVNGAFEAPVPEPDGWLVLDPDSQQASLEKWQAADAMVIGRKTYEGLATVWPQMADIPGYEAYAHRMNSMTKYVASRTLSGPLIWNAILLEGDLADSVNDLKDKHPGNLIVTGAGELARNLMAQDLVDELWFTVSPYLWATGPRIFDDLGAVRLELIATTTFPSGAVLLRYRPAPADRTSTG</sequence>
<organism evidence="2 3">
    <name type="scientific">Geodermatophilus sabuli</name>
    <dbReference type="NCBI Taxonomy" id="1564158"/>
    <lineage>
        <taxon>Bacteria</taxon>
        <taxon>Bacillati</taxon>
        <taxon>Actinomycetota</taxon>
        <taxon>Actinomycetes</taxon>
        <taxon>Geodermatophilales</taxon>
        <taxon>Geodermatophilaceae</taxon>
        <taxon>Geodermatophilus</taxon>
    </lineage>
</organism>
<gene>
    <name evidence="2" type="ORF">SAMN06893097_1189</name>
</gene>
<protein>
    <submittedName>
        <fullName evidence="2">Dihydrofolate reductase</fullName>
    </submittedName>
</protein>
<dbReference type="Pfam" id="PF01872">
    <property type="entry name" value="RibD_C"/>
    <property type="match status" value="1"/>
</dbReference>
<dbReference type="PANTHER" id="PTHR38011:SF2">
    <property type="entry name" value="BIFUNCTIONAL DEAMINASE-REDUCTASE DOMAIN PROTEIN"/>
    <property type="match status" value="1"/>
</dbReference>
<evidence type="ECO:0000313" key="3">
    <source>
        <dbReference type="Proteomes" id="UP000219514"/>
    </source>
</evidence>
<dbReference type="InterPro" id="IPR024072">
    <property type="entry name" value="DHFR-like_dom_sf"/>
</dbReference>
<dbReference type="InterPro" id="IPR002734">
    <property type="entry name" value="RibDG_C"/>
</dbReference>
<dbReference type="OrthoDB" id="7949219at2"/>
<dbReference type="SUPFAM" id="SSF53597">
    <property type="entry name" value="Dihydrofolate reductase-like"/>
    <property type="match status" value="1"/>
</dbReference>
<dbReference type="Proteomes" id="UP000219514">
    <property type="component" value="Unassembled WGS sequence"/>
</dbReference>
<dbReference type="PANTHER" id="PTHR38011">
    <property type="entry name" value="DIHYDROFOLATE REDUCTASE FAMILY PROTEIN (AFU_ORTHOLOGUE AFUA_8G06820)"/>
    <property type="match status" value="1"/>
</dbReference>
<dbReference type="AlphaFoldDB" id="A0A285EJR5"/>
<dbReference type="EMBL" id="OBDO01000018">
    <property type="protein sequence ID" value="SNX99358.1"/>
    <property type="molecule type" value="Genomic_DNA"/>
</dbReference>